<dbReference type="Proteomes" id="UP000735302">
    <property type="component" value="Unassembled WGS sequence"/>
</dbReference>
<feature type="compositionally biased region" description="Basic residues" evidence="1">
    <location>
        <begin position="83"/>
        <end position="93"/>
    </location>
</feature>
<feature type="region of interest" description="Disordered" evidence="1">
    <location>
        <begin position="1"/>
        <end position="36"/>
    </location>
</feature>
<evidence type="ECO:0000313" key="2">
    <source>
        <dbReference type="EMBL" id="GFN84907.1"/>
    </source>
</evidence>
<proteinExistence type="predicted"/>
<keyword evidence="3" id="KW-1185">Reference proteome</keyword>
<reference evidence="2 3" key="1">
    <citation type="journal article" date="2021" name="Elife">
        <title>Chloroplast acquisition without the gene transfer in kleptoplastic sea slugs, Plakobranchus ocellatus.</title>
        <authorList>
            <person name="Maeda T."/>
            <person name="Takahashi S."/>
            <person name="Yoshida T."/>
            <person name="Shimamura S."/>
            <person name="Takaki Y."/>
            <person name="Nagai Y."/>
            <person name="Toyoda A."/>
            <person name="Suzuki Y."/>
            <person name="Arimoto A."/>
            <person name="Ishii H."/>
            <person name="Satoh N."/>
            <person name="Nishiyama T."/>
            <person name="Hasebe M."/>
            <person name="Maruyama T."/>
            <person name="Minagawa J."/>
            <person name="Obokata J."/>
            <person name="Shigenobu S."/>
        </authorList>
    </citation>
    <scope>NUCLEOTIDE SEQUENCE [LARGE SCALE GENOMIC DNA]</scope>
</reference>
<dbReference type="EMBL" id="BLXT01001350">
    <property type="protein sequence ID" value="GFN84907.1"/>
    <property type="molecule type" value="Genomic_DNA"/>
</dbReference>
<name>A0AAV3YRJ2_9GAST</name>
<evidence type="ECO:0000256" key="1">
    <source>
        <dbReference type="SAM" id="MobiDB-lite"/>
    </source>
</evidence>
<gene>
    <name evidence="2" type="ORF">PoB_001141300</name>
</gene>
<evidence type="ECO:0000313" key="3">
    <source>
        <dbReference type="Proteomes" id="UP000735302"/>
    </source>
</evidence>
<sequence length="93" mass="10674">MNWDPLSEVISRGTPKLSNPIPDEKHWQKPPCSATPRQVCERGAAKRNHFRPATGPVNAGEEMCKSLGRRQRSNKVNVQVTKPSRRHRNIQHW</sequence>
<organism evidence="2 3">
    <name type="scientific">Plakobranchus ocellatus</name>
    <dbReference type="NCBI Taxonomy" id="259542"/>
    <lineage>
        <taxon>Eukaryota</taxon>
        <taxon>Metazoa</taxon>
        <taxon>Spiralia</taxon>
        <taxon>Lophotrochozoa</taxon>
        <taxon>Mollusca</taxon>
        <taxon>Gastropoda</taxon>
        <taxon>Heterobranchia</taxon>
        <taxon>Euthyneura</taxon>
        <taxon>Panpulmonata</taxon>
        <taxon>Sacoglossa</taxon>
        <taxon>Placobranchoidea</taxon>
        <taxon>Plakobranchidae</taxon>
        <taxon>Plakobranchus</taxon>
    </lineage>
</organism>
<feature type="region of interest" description="Disordered" evidence="1">
    <location>
        <begin position="66"/>
        <end position="93"/>
    </location>
</feature>
<protein>
    <submittedName>
        <fullName evidence="2">Uncharacterized protein</fullName>
    </submittedName>
</protein>
<accession>A0AAV3YRJ2</accession>
<dbReference type="AlphaFoldDB" id="A0AAV3YRJ2"/>
<comment type="caution">
    <text evidence="2">The sequence shown here is derived from an EMBL/GenBank/DDBJ whole genome shotgun (WGS) entry which is preliminary data.</text>
</comment>